<dbReference type="RefSeq" id="WP_284187344.1">
    <property type="nucleotide sequence ID" value="NZ_BSPX01000016.1"/>
</dbReference>
<evidence type="ECO:0000313" key="3">
    <source>
        <dbReference type="Proteomes" id="UP001157167"/>
    </source>
</evidence>
<evidence type="ECO:0000313" key="2">
    <source>
        <dbReference type="EMBL" id="GLT21966.1"/>
    </source>
</evidence>
<protein>
    <recommendedName>
        <fullName evidence="1">NAD-dependent epimerase/dehydratase domain-containing protein</fullName>
    </recommendedName>
</protein>
<dbReference type="Gene3D" id="3.40.50.720">
    <property type="entry name" value="NAD(P)-binding Rossmann-like Domain"/>
    <property type="match status" value="1"/>
</dbReference>
<dbReference type="InterPro" id="IPR051207">
    <property type="entry name" value="ComplexI_NDUFA9_subunit"/>
</dbReference>
<proteinExistence type="predicted"/>
<reference evidence="3" key="1">
    <citation type="journal article" date="2019" name="Int. J. Syst. Evol. Microbiol.">
        <title>The Global Catalogue of Microorganisms (GCM) 10K type strain sequencing project: providing services to taxonomists for standard genome sequencing and annotation.</title>
        <authorList>
            <consortium name="The Broad Institute Genomics Platform"/>
            <consortium name="The Broad Institute Genome Sequencing Center for Infectious Disease"/>
            <person name="Wu L."/>
            <person name="Ma J."/>
        </authorList>
    </citation>
    <scope>NUCLEOTIDE SEQUENCE [LARGE SCALE GENOMIC DNA]</scope>
    <source>
        <strain evidence="3">NBRC 102407</strain>
    </source>
</reference>
<evidence type="ECO:0000259" key="1">
    <source>
        <dbReference type="Pfam" id="PF01370"/>
    </source>
</evidence>
<accession>A0ABQ6F9M1</accession>
<dbReference type="PANTHER" id="PTHR12126:SF11">
    <property type="entry name" value="NADH DEHYDROGENASE [UBIQUINONE] 1 ALPHA SUBCOMPLEX SUBUNIT 9, MITOCHONDRIAL"/>
    <property type="match status" value="1"/>
</dbReference>
<feature type="domain" description="NAD-dependent epimerase/dehydratase" evidence="1">
    <location>
        <begin position="8"/>
        <end position="213"/>
    </location>
</feature>
<dbReference type="EMBL" id="BSPX01000016">
    <property type="protein sequence ID" value="GLT21966.1"/>
    <property type="molecule type" value="Genomic_DNA"/>
</dbReference>
<dbReference type="Pfam" id="PF01370">
    <property type="entry name" value="Epimerase"/>
    <property type="match status" value="1"/>
</dbReference>
<organism evidence="2 3">
    <name type="scientific">Zoogloea oryzae</name>
    <dbReference type="NCBI Taxonomy" id="310767"/>
    <lineage>
        <taxon>Bacteria</taxon>
        <taxon>Pseudomonadati</taxon>
        <taxon>Pseudomonadota</taxon>
        <taxon>Betaproteobacteria</taxon>
        <taxon>Rhodocyclales</taxon>
        <taxon>Zoogloeaceae</taxon>
        <taxon>Zoogloea</taxon>
    </lineage>
</organism>
<keyword evidence="3" id="KW-1185">Reference proteome</keyword>
<dbReference type="InterPro" id="IPR001509">
    <property type="entry name" value="Epimerase_deHydtase"/>
</dbReference>
<sequence>MNKNMKIVLPGGAGLVGQNLVAQLKRQGYTNLVVLDKHVTNLGILRKMHPDIVAELVDLADRGDWEKHLAGAEVVVMLQAQIGGTDYTEFERNNITSTKNVIEAMRAHQVPYYVQISSSVVESVADDWYTNTKKAQEEIALASGFPLVVLRPTLMFGWFDRKHLGWLSRFMQKVPVFPIPGHGRYLRQPLYVGDFCRVIISSIEHRTQGVYNISGLEEVDYIDIIREIKKATKAGCWIVKIPYSLFHGLLATWALFDKKPPFTTQQLAALVARDVFEVIDWPGIFQVKATPFAKAIDETYNDPEYGSVVLEF</sequence>
<dbReference type="Proteomes" id="UP001157167">
    <property type="component" value="Unassembled WGS sequence"/>
</dbReference>
<gene>
    <name evidence="2" type="ORF">GCM10007933_14210</name>
</gene>
<dbReference type="PANTHER" id="PTHR12126">
    <property type="entry name" value="NADH-UBIQUINONE OXIDOREDUCTASE 39 KDA SUBUNIT-RELATED"/>
    <property type="match status" value="1"/>
</dbReference>
<dbReference type="InterPro" id="IPR036291">
    <property type="entry name" value="NAD(P)-bd_dom_sf"/>
</dbReference>
<name>A0ABQ6F9M1_9RHOO</name>
<comment type="caution">
    <text evidence="2">The sequence shown here is derived from an EMBL/GenBank/DDBJ whole genome shotgun (WGS) entry which is preliminary data.</text>
</comment>
<dbReference type="SUPFAM" id="SSF51735">
    <property type="entry name" value="NAD(P)-binding Rossmann-fold domains"/>
    <property type="match status" value="1"/>
</dbReference>